<dbReference type="PANTHER" id="PTHR12726:SF0">
    <property type="entry name" value="CERAMIDE GLUCOSYLTRANSFERASE"/>
    <property type="match status" value="1"/>
</dbReference>
<evidence type="ECO:0000313" key="9">
    <source>
        <dbReference type="EMBL" id="PZF78932.1"/>
    </source>
</evidence>
<evidence type="ECO:0000313" key="10">
    <source>
        <dbReference type="Proteomes" id="UP000248795"/>
    </source>
</evidence>
<keyword evidence="8" id="KW-0472">Membrane</keyword>
<evidence type="ECO:0000256" key="3">
    <source>
        <dbReference type="ARBA" id="ARBA00004991"/>
    </source>
</evidence>
<protein>
    <submittedName>
        <fullName evidence="9">Ceramide glucosyltransferase</fullName>
    </submittedName>
</protein>
<evidence type="ECO:0000256" key="5">
    <source>
        <dbReference type="ARBA" id="ARBA00022679"/>
    </source>
</evidence>
<comment type="subcellular location">
    <subcellularLocation>
        <location evidence="1">Membrane</location>
        <topology evidence="1">Multi-pass membrane protein</topology>
    </subcellularLocation>
</comment>
<evidence type="ECO:0000256" key="8">
    <source>
        <dbReference type="ARBA" id="ARBA00023136"/>
    </source>
</evidence>
<keyword evidence="7" id="KW-1133">Transmembrane helix</keyword>
<dbReference type="Proteomes" id="UP000248795">
    <property type="component" value="Unassembled WGS sequence"/>
</dbReference>
<evidence type="ECO:0000256" key="4">
    <source>
        <dbReference type="ARBA" id="ARBA00022676"/>
    </source>
</evidence>
<keyword evidence="6" id="KW-0812">Transmembrane</keyword>
<name>A0A2W2AYR3_9HYPH</name>
<gene>
    <name evidence="9" type="ORF">DK847_03875</name>
</gene>
<proteinExistence type="predicted"/>
<evidence type="ECO:0000256" key="6">
    <source>
        <dbReference type="ARBA" id="ARBA00022692"/>
    </source>
</evidence>
<keyword evidence="4" id="KW-0328">Glycosyltransferase</keyword>
<dbReference type="GO" id="GO:0016020">
    <property type="term" value="C:membrane"/>
    <property type="evidence" value="ECO:0007669"/>
    <property type="project" value="UniProtKB-SubCell"/>
</dbReference>
<sequence>MSVIGFACLGLATAALAIQIISSVIAMWRCRRNRPAAAPRHRPPITVVRPLCGLEPFSRQTLGSSFAIAYPDYEILFCVADAADPVLPLVRSLLAEHEGRAARLLIGEDAIGANPKLNNMAKGFHQSSHAHVVFVDSNVLTPPDYLDQLVAALEAGAGMVSAPPVGLAPDGFWAELECAFLNSYQARMQYAVDTLGRGFAQGKTLFFRRADLDHGGFAQLASEPAEDAAATRMMRARCQRIRLAGPFPQLVGPRSARQVWKRQVRWARLRRASFPLFFAPEVLAGSLPPLAALLAGLHLLGLAAPLAAPLFLALWYAPELLLLRIAGWPRSIAAILLRDALLPVVFIAGCAGSRFEWHGKAMTAARAPAPAPRFARMHPKLIWARLASRNPFA</sequence>
<dbReference type="PANTHER" id="PTHR12726">
    <property type="entry name" value="CERAMIDE GLUCOSYLTRANSFERASE"/>
    <property type="match status" value="1"/>
</dbReference>
<dbReference type="Gene3D" id="3.90.550.10">
    <property type="entry name" value="Spore Coat Polysaccharide Biosynthesis Protein SpsA, Chain A"/>
    <property type="match status" value="1"/>
</dbReference>
<evidence type="ECO:0000256" key="1">
    <source>
        <dbReference type="ARBA" id="ARBA00004141"/>
    </source>
</evidence>
<comment type="pathway">
    <text evidence="2">Lipid metabolism; sphingolipid metabolism.</text>
</comment>
<organism evidence="9 10">
    <name type="scientific">Aestuariivirga litoralis</name>
    <dbReference type="NCBI Taxonomy" id="2650924"/>
    <lineage>
        <taxon>Bacteria</taxon>
        <taxon>Pseudomonadati</taxon>
        <taxon>Pseudomonadota</taxon>
        <taxon>Alphaproteobacteria</taxon>
        <taxon>Hyphomicrobiales</taxon>
        <taxon>Aestuariivirgaceae</taxon>
        <taxon>Aestuariivirga</taxon>
    </lineage>
</organism>
<dbReference type="SUPFAM" id="SSF53448">
    <property type="entry name" value="Nucleotide-diphospho-sugar transferases"/>
    <property type="match status" value="1"/>
</dbReference>
<keyword evidence="10" id="KW-1185">Reference proteome</keyword>
<dbReference type="InterPro" id="IPR029044">
    <property type="entry name" value="Nucleotide-diphossugar_trans"/>
</dbReference>
<dbReference type="AlphaFoldDB" id="A0A2W2AYR3"/>
<reference evidence="10" key="1">
    <citation type="submission" date="2018-06" db="EMBL/GenBank/DDBJ databases">
        <title>Aestuariibacter litoralis strain KCTC 52945T.</title>
        <authorList>
            <person name="Li X."/>
            <person name="Salam N."/>
            <person name="Li J.-L."/>
            <person name="Chen Y.-M."/>
            <person name="Yang Z.-W."/>
            <person name="Zhang L.-Y."/>
            <person name="Han M.-X."/>
            <person name="Xiao M."/>
            <person name="Li W.-J."/>
        </authorList>
    </citation>
    <scope>NUCLEOTIDE SEQUENCE [LARGE SCALE GENOMIC DNA]</scope>
    <source>
        <strain evidence="10">KCTC 52945</strain>
    </source>
</reference>
<dbReference type="RefSeq" id="WP_111196261.1">
    <property type="nucleotide sequence ID" value="NZ_QKVK01000001.1"/>
</dbReference>
<accession>A0A2W2AYR3</accession>
<keyword evidence="5 9" id="KW-0808">Transferase</keyword>
<dbReference type="GO" id="GO:0006679">
    <property type="term" value="P:glucosylceramide biosynthetic process"/>
    <property type="evidence" value="ECO:0007669"/>
    <property type="project" value="TreeGrafter"/>
</dbReference>
<comment type="caution">
    <text evidence="9">The sequence shown here is derived from an EMBL/GenBank/DDBJ whole genome shotgun (WGS) entry which is preliminary data.</text>
</comment>
<comment type="pathway">
    <text evidence="3">Sphingolipid metabolism.</text>
</comment>
<evidence type="ECO:0000256" key="7">
    <source>
        <dbReference type="ARBA" id="ARBA00022989"/>
    </source>
</evidence>
<evidence type="ECO:0000256" key="2">
    <source>
        <dbReference type="ARBA" id="ARBA00004760"/>
    </source>
</evidence>
<dbReference type="InterPro" id="IPR025993">
    <property type="entry name" value="Ceramide_glucosylTrfase"/>
</dbReference>
<dbReference type="GO" id="GO:0008120">
    <property type="term" value="F:ceramide glucosyltransferase activity"/>
    <property type="evidence" value="ECO:0007669"/>
    <property type="project" value="TreeGrafter"/>
</dbReference>
<dbReference type="Pfam" id="PF13506">
    <property type="entry name" value="Glyco_transf_21"/>
    <property type="match status" value="1"/>
</dbReference>
<dbReference type="EMBL" id="QKVK01000001">
    <property type="protein sequence ID" value="PZF78932.1"/>
    <property type="molecule type" value="Genomic_DNA"/>
</dbReference>